<organism evidence="2 3">
    <name type="scientific">Rhipicephalus microplus</name>
    <name type="common">Cattle tick</name>
    <name type="synonym">Boophilus microplus</name>
    <dbReference type="NCBI Taxonomy" id="6941"/>
    <lineage>
        <taxon>Eukaryota</taxon>
        <taxon>Metazoa</taxon>
        <taxon>Ecdysozoa</taxon>
        <taxon>Arthropoda</taxon>
        <taxon>Chelicerata</taxon>
        <taxon>Arachnida</taxon>
        <taxon>Acari</taxon>
        <taxon>Parasitiformes</taxon>
        <taxon>Ixodida</taxon>
        <taxon>Ixodoidea</taxon>
        <taxon>Ixodidae</taxon>
        <taxon>Rhipicephalinae</taxon>
        <taxon>Rhipicephalus</taxon>
        <taxon>Boophilus</taxon>
    </lineage>
</organism>
<keyword evidence="3" id="KW-1185">Reference proteome</keyword>
<gene>
    <name evidence="2" type="ORF">HPB51_006587</name>
</gene>
<proteinExistence type="predicted"/>
<dbReference type="AlphaFoldDB" id="A0A9J6E6D2"/>
<protein>
    <recommendedName>
        <fullName evidence="1">Retrotransposon gag domain-containing protein</fullName>
    </recommendedName>
</protein>
<name>A0A9J6E6D2_RHIMP</name>
<evidence type="ECO:0000259" key="1">
    <source>
        <dbReference type="Pfam" id="PF03732"/>
    </source>
</evidence>
<dbReference type="InterPro" id="IPR005162">
    <property type="entry name" value="Retrotrans_gag_dom"/>
</dbReference>
<dbReference type="EMBL" id="JABSTU010000005">
    <property type="protein sequence ID" value="KAH8030155.1"/>
    <property type="molecule type" value="Genomic_DNA"/>
</dbReference>
<evidence type="ECO:0000313" key="3">
    <source>
        <dbReference type="Proteomes" id="UP000821866"/>
    </source>
</evidence>
<reference evidence="2" key="2">
    <citation type="submission" date="2021-09" db="EMBL/GenBank/DDBJ databases">
        <authorList>
            <person name="Jia N."/>
            <person name="Wang J."/>
            <person name="Shi W."/>
            <person name="Du L."/>
            <person name="Sun Y."/>
            <person name="Zhan W."/>
            <person name="Jiang J."/>
            <person name="Wang Q."/>
            <person name="Zhang B."/>
            <person name="Ji P."/>
            <person name="Sakyi L.B."/>
            <person name="Cui X."/>
            <person name="Yuan T."/>
            <person name="Jiang B."/>
            <person name="Yang W."/>
            <person name="Lam T.T.-Y."/>
            <person name="Chang Q."/>
            <person name="Ding S."/>
            <person name="Wang X."/>
            <person name="Zhu J."/>
            <person name="Ruan X."/>
            <person name="Zhao L."/>
            <person name="Wei J."/>
            <person name="Que T."/>
            <person name="Du C."/>
            <person name="Cheng J."/>
            <person name="Dai P."/>
            <person name="Han X."/>
            <person name="Huang E."/>
            <person name="Gao Y."/>
            <person name="Liu J."/>
            <person name="Shao H."/>
            <person name="Ye R."/>
            <person name="Li L."/>
            <person name="Wei W."/>
            <person name="Wang X."/>
            <person name="Wang C."/>
            <person name="Huo Q."/>
            <person name="Li W."/>
            <person name="Guo W."/>
            <person name="Chen H."/>
            <person name="Chen S."/>
            <person name="Zhou L."/>
            <person name="Zhou L."/>
            <person name="Ni X."/>
            <person name="Tian J."/>
            <person name="Zhou Y."/>
            <person name="Sheng Y."/>
            <person name="Liu T."/>
            <person name="Pan Y."/>
            <person name="Xia L."/>
            <person name="Li J."/>
            <person name="Zhao F."/>
            <person name="Cao W."/>
        </authorList>
    </citation>
    <scope>NUCLEOTIDE SEQUENCE</scope>
    <source>
        <strain evidence="2">Rmic-2018</strain>
        <tissue evidence="2">Larvae</tissue>
    </source>
</reference>
<dbReference type="Pfam" id="PF03732">
    <property type="entry name" value="Retrotrans_gag"/>
    <property type="match status" value="1"/>
</dbReference>
<reference evidence="2" key="1">
    <citation type="journal article" date="2020" name="Cell">
        <title>Large-Scale Comparative Analyses of Tick Genomes Elucidate Their Genetic Diversity and Vector Capacities.</title>
        <authorList>
            <consortium name="Tick Genome and Microbiome Consortium (TIGMIC)"/>
            <person name="Jia N."/>
            <person name="Wang J."/>
            <person name="Shi W."/>
            <person name="Du L."/>
            <person name="Sun Y."/>
            <person name="Zhan W."/>
            <person name="Jiang J.F."/>
            <person name="Wang Q."/>
            <person name="Zhang B."/>
            <person name="Ji P."/>
            <person name="Bell-Sakyi L."/>
            <person name="Cui X.M."/>
            <person name="Yuan T.T."/>
            <person name="Jiang B.G."/>
            <person name="Yang W.F."/>
            <person name="Lam T.T."/>
            <person name="Chang Q.C."/>
            <person name="Ding S.J."/>
            <person name="Wang X.J."/>
            <person name="Zhu J.G."/>
            <person name="Ruan X.D."/>
            <person name="Zhao L."/>
            <person name="Wei J.T."/>
            <person name="Ye R.Z."/>
            <person name="Que T.C."/>
            <person name="Du C.H."/>
            <person name="Zhou Y.H."/>
            <person name="Cheng J.X."/>
            <person name="Dai P.F."/>
            <person name="Guo W.B."/>
            <person name="Han X.H."/>
            <person name="Huang E.J."/>
            <person name="Li L.F."/>
            <person name="Wei W."/>
            <person name="Gao Y.C."/>
            <person name="Liu J.Z."/>
            <person name="Shao H.Z."/>
            <person name="Wang X."/>
            <person name="Wang C.C."/>
            <person name="Yang T.C."/>
            <person name="Huo Q.B."/>
            <person name="Li W."/>
            <person name="Chen H.Y."/>
            <person name="Chen S.E."/>
            <person name="Zhou L.G."/>
            <person name="Ni X.B."/>
            <person name="Tian J.H."/>
            <person name="Sheng Y."/>
            <person name="Liu T."/>
            <person name="Pan Y.S."/>
            <person name="Xia L.Y."/>
            <person name="Li J."/>
            <person name="Zhao F."/>
            <person name="Cao W.C."/>
        </authorList>
    </citation>
    <scope>NUCLEOTIDE SEQUENCE</scope>
    <source>
        <strain evidence="2">Rmic-2018</strain>
    </source>
</reference>
<feature type="domain" description="Retrotransposon gag" evidence="1">
    <location>
        <begin position="65"/>
        <end position="124"/>
    </location>
</feature>
<dbReference type="Proteomes" id="UP000821866">
    <property type="component" value="Chromosome 3"/>
</dbReference>
<comment type="caution">
    <text evidence="2">The sequence shown here is derived from an EMBL/GenBank/DDBJ whole genome shotgun (WGS) entry which is preliminary data.</text>
</comment>
<evidence type="ECO:0000313" key="2">
    <source>
        <dbReference type="EMBL" id="KAH8030155.1"/>
    </source>
</evidence>
<sequence>MHCDRKHWSGPSDHRRVCASVRRCAPPPLYSGVRDLQLPEEFLERLKNFCFVTGVAADKRPTHVVPAALEGGTKLWWRFVRGFDSWEQFTAAFRSEFSSVDVKRRLQVELKQRTQHLEENLKEFIYAIAMF</sequence>
<accession>A0A9J6E6D2</accession>